<proteinExistence type="predicted"/>
<sequence length="420" mass="47303">MVFVVSNEREVFCWEKNMSEIEPSLSRIEESLFDPMQKRNREEAAWRIGADAARLETLSSIERDAFLTQFAPSSVKAERLTALPSDPKVILGGLCSIFTGDLETGEARKAVEQIRMDQLVESVGGVRDQTTFVIVEDSNFSRLTGLPVKALQEQATMAIKGIERWLAMTTGTTPNLRVGYTSDPILEKGINESVRYMANDVLRNPNFERLQSAPIVMMYTSIWTDLLASLCLIPSCPVVCVEPAVHFVDSRTFPDATLQNAYNDFIEWLKDNPYAKPGSANANLGIVGFLESVTGDQSKRRTRLLPWTDVPTTQNVTKWTNTLQETTTRFPFPLRNSLIFAEAVNWGLWNPETRQQVSALIRLEEEYYQVRNLIKTSEEGKSQKQEQAKNIKERFAVESLPLIQAIAKQITIILTTVLGD</sequence>
<accession>A0A0G1TGP1</accession>
<gene>
    <name evidence="1" type="ORF">UY08_C0006G0022</name>
</gene>
<evidence type="ECO:0000313" key="2">
    <source>
        <dbReference type="Proteomes" id="UP000034212"/>
    </source>
</evidence>
<dbReference type="Proteomes" id="UP000034212">
    <property type="component" value="Unassembled WGS sequence"/>
</dbReference>
<evidence type="ECO:0000313" key="1">
    <source>
        <dbReference type="EMBL" id="KKU80926.1"/>
    </source>
</evidence>
<dbReference type="EMBL" id="LCOQ01000006">
    <property type="protein sequence ID" value="KKU80926.1"/>
    <property type="molecule type" value="Genomic_DNA"/>
</dbReference>
<name>A0A0G1TGP1_9BACT</name>
<dbReference type="AlphaFoldDB" id="A0A0G1TGP1"/>
<protein>
    <submittedName>
        <fullName evidence="1">Uncharacterized protein</fullName>
    </submittedName>
</protein>
<organism evidence="1 2">
    <name type="scientific">Candidatus Gottesmanbacteria bacterium GW2011_GWA1_47_8</name>
    <dbReference type="NCBI Taxonomy" id="1618438"/>
    <lineage>
        <taxon>Bacteria</taxon>
        <taxon>Candidatus Gottesmaniibacteriota</taxon>
    </lineage>
</organism>
<comment type="caution">
    <text evidence="1">The sequence shown here is derived from an EMBL/GenBank/DDBJ whole genome shotgun (WGS) entry which is preliminary data.</text>
</comment>
<reference evidence="1 2" key="1">
    <citation type="journal article" date="2015" name="Nature">
        <title>rRNA introns, odd ribosomes, and small enigmatic genomes across a large radiation of phyla.</title>
        <authorList>
            <person name="Brown C.T."/>
            <person name="Hug L.A."/>
            <person name="Thomas B.C."/>
            <person name="Sharon I."/>
            <person name="Castelle C.J."/>
            <person name="Singh A."/>
            <person name="Wilkins M.J."/>
            <person name="Williams K.H."/>
            <person name="Banfield J.F."/>
        </authorList>
    </citation>
    <scope>NUCLEOTIDE SEQUENCE [LARGE SCALE GENOMIC DNA]</scope>
</reference>